<evidence type="ECO:0000256" key="6">
    <source>
        <dbReference type="SAM" id="Phobius"/>
    </source>
</evidence>
<accession>A0A2N5NL95</accession>
<feature type="transmembrane region" description="Helical" evidence="6">
    <location>
        <begin position="387"/>
        <end position="410"/>
    </location>
</feature>
<feature type="transmembrane region" description="Helical" evidence="6">
    <location>
        <begin position="480"/>
        <end position="498"/>
    </location>
</feature>
<reference evidence="10 11" key="1">
    <citation type="journal article" date="2017" name="Genome Med.">
        <title>A novel Ruminococcus gnavus clade enriched in inflammatory bowel disease patients.</title>
        <authorList>
            <person name="Hall A.B."/>
            <person name="Yassour M."/>
            <person name="Sauk J."/>
            <person name="Garner A."/>
            <person name="Jiang X."/>
            <person name="Arthur T."/>
            <person name="Lagoudas G.K."/>
            <person name="Vatanen T."/>
            <person name="Fornelos N."/>
            <person name="Wilson R."/>
            <person name="Bertha M."/>
            <person name="Cohen M."/>
            <person name="Garber J."/>
            <person name="Khalili H."/>
            <person name="Gevers D."/>
            <person name="Ananthakrishnan A.N."/>
            <person name="Kugathasan S."/>
            <person name="Lander E.S."/>
            <person name="Blainey P."/>
            <person name="Vlamakis H."/>
            <person name="Xavier R.J."/>
            <person name="Huttenhower C."/>
        </authorList>
    </citation>
    <scope>NUCLEOTIDE SEQUENCE [LARGE SCALE GENOMIC DNA]</scope>
    <source>
        <strain evidence="7 11">RJX1118</strain>
        <strain evidence="8 12">RJX1124</strain>
        <strain evidence="9 10">RJX1128</strain>
    </source>
</reference>
<dbReference type="Pfam" id="PF01943">
    <property type="entry name" value="Polysacc_synt"/>
    <property type="match status" value="1"/>
</dbReference>
<feature type="transmembrane region" description="Helical" evidence="6">
    <location>
        <begin position="94"/>
        <end position="119"/>
    </location>
</feature>
<feature type="transmembrane region" description="Helical" evidence="6">
    <location>
        <begin position="178"/>
        <end position="196"/>
    </location>
</feature>
<sequence length="574" mass="62436">MADIQKNKRRKKQSKENEFLIQGAILAAAAVIVKIIGALYRIPLTNIIGDEGNGFLGYAYEIYAMALMLSSFSLPIAVSKLVSTKMAMHQPRNAFRIFKCAMMFAVSVGAVVALAIFLGADMISRHLMESPLSVYTLKVLAPALFIVAVLGVMRGYFQGMGTMVPTAISQVLEQIINATVNIVGASIMIKVGMAAAKKQDNPLLEPAYGAAGGTAGTATGALVALLFLMFVFVLFQKVMMRQMRRDRTKHQDGYGQILKVLLLTIAPILFSTAIYNINQIIDLTLFAKIMAAQGVTLKEYIIPQGIYTGKYNTLINIPLAMANGLAASVIPALTAAVASRNRTQMQNKINQTIRLTMLIAIPCFVGFVVLASPIMQFLYGDSRTEPALMLASGAITVVLYSSSTVTNSILQGLDRLTAPAKNALVSLGIHLVAVLVMLVVFKWGIYSLVFSNVIFSLCMCVLNMKDVYKASGFRQDFKTCYIKPFLAALIMGVAAFVSNKLLSALMPGRFLANGLSIIIAMLVYAVAVIRVGTLSESDMLALPMGGRILRVCKRFKIFPQERDFDDDDDIEYLD</sequence>
<evidence type="ECO:0000313" key="10">
    <source>
        <dbReference type="Proteomes" id="UP000234840"/>
    </source>
</evidence>
<dbReference type="RefSeq" id="WP_101870138.1">
    <property type="nucleotide sequence ID" value="NZ_CACRUK010000010.1"/>
</dbReference>
<proteinExistence type="predicted"/>
<keyword evidence="3 6" id="KW-0812">Transmembrane</keyword>
<evidence type="ECO:0000313" key="7">
    <source>
        <dbReference type="EMBL" id="PLT57262.1"/>
    </source>
</evidence>
<evidence type="ECO:0000256" key="5">
    <source>
        <dbReference type="ARBA" id="ARBA00023136"/>
    </source>
</evidence>
<comment type="subcellular location">
    <subcellularLocation>
        <location evidence="1">Cell membrane</location>
        <topology evidence="1">Multi-pass membrane protein</topology>
    </subcellularLocation>
</comment>
<dbReference type="PANTHER" id="PTHR30250">
    <property type="entry name" value="PST FAMILY PREDICTED COLANIC ACID TRANSPORTER"/>
    <property type="match status" value="1"/>
</dbReference>
<comment type="caution">
    <text evidence="7">The sequence shown here is derived from an EMBL/GenBank/DDBJ whole genome shotgun (WGS) entry which is preliminary data.</text>
</comment>
<keyword evidence="2" id="KW-1003">Cell membrane</keyword>
<dbReference type="Proteomes" id="UP000234891">
    <property type="component" value="Unassembled WGS sequence"/>
</dbReference>
<evidence type="ECO:0000256" key="1">
    <source>
        <dbReference type="ARBA" id="ARBA00004651"/>
    </source>
</evidence>
<dbReference type="PIRSF" id="PIRSF038958">
    <property type="entry name" value="PG_synth_SpoVB"/>
    <property type="match status" value="1"/>
</dbReference>
<feature type="transmembrane region" description="Helical" evidence="6">
    <location>
        <begin position="256"/>
        <end position="277"/>
    </location>
</feature>
<dbReference type="AlphaFoldDB" id="A0A2N5NL95"/>
<protein>
    <submittedName>
        <fullName evidence="7">Stage V sporulation protein B</fullName>
    </submittedName>
</protein>
<dbReference type="InterPro" id="IPR024923">
    <property type="entry name" value="PG_synth_SpoVB"/>
</dbReference>
<dbReference type="Proteomes" id="UP000234849">
    <property type="component" value="Unassembled WGS sequence"/>
</dbReference>
<name>A0A2N5NL95_MEDGN</name>
<dbReference type="InterPro" id="IPR050833">
    <property type="entry name" value="Poly_Biosynth_Transport"/>
</dbReference>
<evidence type="ECO:0000313" key="8">
    <source>
        <dbReference type="EMBL" id="PLT74514.1"/>
    </source>
</evidence>
<feature type="transmembrane region" description="Helical" evidence="6">
    <location>
        <begin position="208"/>
        <end position="235"/>
    </location>
</feature>
<evidence type="ECO:0000256" key="2">
    <source>
        <dbReference type="ARBA" id="ARBA00022475"/>
    </source>
</evidence>
<evidence type="ECO:0000256" key="4">
    <source>
        <dbReference type="ARBA" id="ARBA00022989"/>
    </source>
</evidence>
<dbReference type="CDD" id="cd13124">
    <property type="entry name" value="MATE_SpoVB_like"/>
    <property type="match status" value="1"/>
</dbReference>
<evidence type="ECO:0000313" key="9">
    <source>
        <dbReference type="EMBL" id="PLT89501.1"/>
    </source>
</evidence>
<gene>
    <name evidence="7" type="ORF">CDL18_03470</name>
    <name evidence="9" type="ORF">CDL20_00490</name>
    <name evidence="8" type="ORF">CDL26_02895</name>
</gene>
<dbReference type="Proteomes" id="UP000234840">
    <property type="component" value="Unassembled WGS sequence"/>
</dbReference>
<keyword evidence="4 6" id="KW-1133">Transmembrane helix</keyword>
<evidence type="ECO:0000313" key="11">
    <source>
        <dbReference type="Proteomes" id="UP000234849"/>
    </source>
</evidence>
<dbReference type="EMBL" id="NIHM01000003">
    <property type="protein sequence ID" value="PLT57262.1"/>
    <property type="molecule type" value="Genomic_DNA"/>
</dbReference>
<organism evidence="7 11">
    <name type="scientific">Mediterraneibacter gnavus</name>
    <name type="common">Ruminococcus gnavus</name>
    <dbReference type="NCBI Taxonomy" id="33038"/>
    <lineage>
        <taxon>Bacteria</taxon>
        <taxon>Bacillati</taxon>
        <taxon>Bacillota</taxon>
        <taxon>Clostridia</taxon>
        <taxon>Lachnospirales</taxon>
        <taxon>Lachnospiraceae</taxon>
        <taxon>Mediterraneibacter</taxon>
    </lineage>
</organism>
<feature type="transmembrane region" description="Helical" evidence="6">
    <location>
        <begin position="62"/>
        <end position="82"/>
    </location>
</feature>
<dbReference type="GO" id="GO:0005886">
    <property type="term" value="C:plasma membrane"/>
    <property type="evidence" value="ECO:0007669"/>
    <property type="project" value="UniProtKB-SubCell"/>
</dbReference>
<feature type="transmembrane region" description="Helical" evidence="6">
    <location>
        <begin position="510"/>
        <end position="529"/>
    </location>
</feature>
<feature type="transmembrane region" description="Helical" evidence="6">
    <location>
        <begin position="20"/>
        <end position="42"/>
    </location>
</feature>
<feature type="transmembrane region" description="Helical" evidence="6">
    <location>
        <begin position="449"/>
        <end position="468"/>
    </location>
</feature>
<dbReference type="InterPro" id="IPR002797">
    <property type="entry name" value="Polysacc_synth"/>
</dbReference>
<feature type="transmembrane region" description="Helical" evidence="6">
    <location>
        <begin position="422"/>
        <end position="443"/>
    </location>
</feature>
<feature type="transmembrane region" description="Helical" evidence="6">
    <location>
        <begin position="139"/>
        <end position="157"/>
    </location>
</feature>
<dbReference type="EMBL" id="NIHW01000001">
    <property type="protein sequence ID" value="PLT89501.1"/>
    <property type="molecule type" value="Genomic_DNA"/>
</dbReference>
<evidence type="ECO:0000256" key="3">
    <source>
        <dbReference type="ARBA" id="ARBA00022692"/>
    </source>
</evidence>
<evidence type="ECO:0000313" key="12">
    <source>
        <dbReference type="Proteomes" id="UP000234891"/>
    </source>
</evidence>
<feature type="transmembrane region" description="Helical" evidence="6">
    <location>
        <begin position="314"/>
        <end position="334"/>
    </location>
</feature>
<keyword evidence="5 6" id="KW-0472">Membrane</keyword>
<dbReference type="EMBL" id="NIHS01000003">
    <property type="protein sequence ID" value="PLT74514.1"/>
    <property type="molecule type" value="Genomic_DNA"/>
</dbReference>
<feature type="transmembrane region" description="Helical" evidence="6">
    <location>
        <begin position="355"/>
        <end position="375"/>
    </location>
</feature>
<dbReference type="PANTHER" id="PTHR30250:SF21">
    <property type="entry name" value="LIPID II FLIPPASE MURJ"/>
    <property type="match status" value="1"/>
</dbReference>